<dbReference type="EMBL" id="OU895877">
    <property type="protein sequence ID" value="CAH1709491.1"/>
    <property type="molecule type" value="Genomic_DNA"/>
</dbReference>
<evidence type="ECO:0000313" key="1">
    <source>
        <dbReference type="EMBL" id="CAH1709491.1"/>
    </source>
</evidence>
<gene>
    <name evidence="1" type="ORF">CHIRRI_LOCUS1199</name>
</gene>
<reference evidence="1" key="2">
    <citation type="submission" date="2022-10" db="EMBL/GenBank/DDBJ databases">
        <authorList>
            <consortium name="ENA_rothamsted_submissions"/>
            <consortium name="culmorum"/>
            <person name="King R."/>
        </authorList>
    </citation>
    <scope>NUCLEOTIDE SEQUENCE</scope>
</reference>
<dbReference type="Proteomes" id="UP001153620">
    <property type="component" value="Chromosome 1"/>
</dbReference>
<dbReference type="AlphaFoldDB" id="A0A9P0IMX1"/>
<name>A0A9P0IMX1_9DIPT</name>
<accession>A0A9P0IMX1</accession>
<proteinExistence type="predicted"/>
<sequence>MDLFETHIALASEIEICVLTHSDMPYTALKKGEMRKDFFIYLYFIPSPSSHCTYKREEMSIAKSTEVKRSVINLVTFFKYHKLKIIAF</sequence>
<keyword evidence="2" id="KW-1185">Reference proteome</keyword>
<evidence type="ECO:0000313" key="2">
    <source>
        <dbReference type="Proteomes" id="UP001153620"/>
    </source>
</evidence>
<organism evidence="1 2">
    <name type="scientific">Chironomus riparius</name>
    <dbReference type="NCBI Taxonomy" id="315576"/>
    <lineage>
        <taxon>Eukaryota</taxon>
        <taxon>Metazoa</taxon>
        <taxon>Ecdysozoa</taxon>
        <taxon>Arthropoda</taxon>
        <taxon>Hexapoda</taxon>
        <taxon>Insecta</taxon>
        <taxon>Pterygota</taxon>
        <taxon>Neoptera</taxon>
        <taxon>Endopterygota</taxon>
        <taxon>Diptera</taxon>
        <taxon>Nematocera</taxon>
        <taxon>Chironomoidea</taxon>
        <taxon>Chironomidae</taxon>
        <taxon>Chironominae</taxon>
        <taxon>Chironomus</taxon>
    </lineage>
</organism>
<reference evidence="1" key="1">
    <citation type="submission" date="2022-01" db="EMBL/GenBank/DDBJ databases">
        <authorList>
            <person name="King R."/>
        </authorList>
    </citation>
    <scope>NUCLEOTIDE SEQUENCE</scope>
</reference>
<protein>
    <submittedName>
        <fullName evidence="1">Uncharacterized protein</fullName>
    </submittedName>
</protein>